<sequence length="539" mass="59488">MGRLRRGISPLSRLVSPIEAHDAQINAVLLFDVTNPSVLVCANAKKQSRVQFQWSRFSSTGDMVNGAKSGCCGSGGPGYASPADAIKGPKEKVLFVTCPSLDKTRGDVIASVDVDPTSESYGKVIGKVEFPNKGDEVHHTGWNACSSCYTDPSAKRSHLVAPCLHSSRVYFVDTADPKNLKLAKILEPKDMLKFDVSFPHTSHCLADGNIMISTLGDAKGNGKGSFLLLDGKTFEPNKIWESPDSVSPQFNYDFWYQPRRNVMISTEWGSPNFIKGGFNPAHVAEGHYGNKVHVFDWKEHKLLQSIELPGPEGWIPLEVRFLHEPTSPLAFVGTALGSGVFLFHKGPEDSEYKSTLVASVPPKKVSGWALPEMPALITDILVSMNDKYLYISCWLHGDLRQYDISDPFHPKLTGQVFLGGSIHKESGVTVTEDKELKEQPEARYVKGKKVCGAPQMLQLSLDGKRLYVTTSLYSVWDKQFYPEMGEKGAMMLQLDVDVENGGMKLNEDYLVDFAEELGAPYLGHEMRYPGGDCTSDIWI</sequence>
<dbReference type="Pfam" id="PF05694">
    <property type="entry name" value="SBP56"/>
    <property type="match status" value="1"/>
</dbReference>
<dbReference type="SUPFAM" id="SSF75011">
    <property type="entry name" value="3-carboxy-cis,cis-mucoante lactonizing enzyme"/>
    <property type="match status" value="1"/>
</dbReference>
<evidence type="ECO:0000313" key="3">
    <source>
        <dbReference type="Proteomes" id="UP000095287"/>
    </source>
</evidence>
<evidence type="ECO:0000256" key="2">
    <source>
        <dbReference type="ARBA" id="ARBA00023266"/>
    </source>
</evidence>
<keyword evidence="2" id="KW-0711">Selenium</keyword>
<dbReference type="AlphaFoldDB" id="A0A1I7YIS7"/>
<dbReference type="Proteomes" id="UP000095287">
    <property type="component" value="Unplaced"/>
</dbReference>
<comment type="similarity">
    <text evidence="1">Belongs to the selenium-binding protein family.</text>
</comment>
<evidence type="ECO:0000313" key="4">
    <source>
        <dbReference type="WBParaSite" id="L893_g16542.t1"/>
    </source>
</evidence>
<reference evidence="4" key="1">
    <citation type="submission" date="2016-11" db="UniProtKB">
        <authorList>
            <consortium name="WormBaseParasite"/>
        </authorList>
    </citation>
    <scope>IDENTIFICATION</scope>
</reference>
<dbReference type="PANTHER" id="PTHR23300">
    <property type="entry name" value="METHANETHIOL OXIDASE"/>
    <property type="match status" value="1"/>
</dbReference>
<keyword evidence="3" id="KW-1185">Reference proteome</keyword>
<dbReference type="GO" id="GO:0008430">
    <property type="term" value="F:selenium binding"/>
    <property type="evidence" value="ECO:0007669"/>
    <property type="project" value="InterPro"/>
</dbReference>
<proteinExistence type="inferred from homology"/>
<organism evidence="3 4">
    <name type="scientific">Steinernema glaseri</name>
    <dbReference type="NCBI Taxonomy" id="37863"/>
    <lineage>
        <taxon>Eukaryota</taxon>
        <taxon>Metazoa</taxon>
        <taxon>Ecdysozoa</taxon>
        <taxon>Nematoda</taxon>
        <taxon>Chromadorea</taxon>
        <taxon>Rhabditida</taxon>
        <taxon>Tylenchina</taxon>
        <taxon>Panagrolaimomorpha</taxon>
        <taxon>Strongyloidoidea</taxon>
        <taxon>Steinernematidae</taxon>
        <taxon>Steinernema</taxon>
    </lineage>
</organism>
<name>A0A1I7YIS7_9BILA</name>
<dbReference type="PANTHER" id="PTHR23300:SF0">
    <property type="entry name" value="METHANETHIOL OXIDASE"/>
    <property type="match status" value="1"/>
</dbReference>
<protein>
    <submittedName>
        <fullName evidence="4">Methanethiol oxidase</fullName>
    </submittedName>
</protein>
<dbReference type="WBParaSite" id="L893_g16542.t1">
    <property type="protein sequence ID" value="L893_g16542.t1"/>
    <property type="gene ID" value="L893_g16542"/>
</dbReference>
<dbReference type="InterPro" id="IPR008826">
    <property type="entry name" value="Se-bd"/>
</dbReference>
<accession>A0A1I7YIS7</accession>
<evidence type="ECO:0000256" key="1">
    <source>
        <dbReference type="ARBA" id="ARBA00005606"/>
    </source>
</evidence>